<feature type="compositionally biased region" description="Low complexity" evidence="1">
    <location>
        <begin position="21"/>
        <end position="31"/>
    </location>
</feature>
<gene>
    <name evidence="2" type="ORF">Fot_26119</name>
</gene>
<feature type="compositionally biased region" description="Basic residues" evidence="1">
    <location>
        <begin position="1"/>
        <end position="16"/>
    </location>
</feature>
<dbReference type="EMBL" id="JBFOLJ010000007">
    <property type="protein sequence ID" value="KAL2522196.1"/>
    <property type="molecule type" value="Genomic_DNA"/>
</dbReference>
<reference evidence="3" key="1">
    <citation type="submission" date="2024-07" db="EMBL/GenBank/DDBJ databases">
        <title>Two chromosome-level genome assemblies of Korean endemic species Abeliophyllum distichum and Forsythia ovata (Oleaceae).</title>
        <authorList>
            <person name="Jang H."/>
        </authorList>
    </citation>
    <scope>NUCLEOTIDE SEQUENCE [LARGE SCALE GENOMIC DNA]</scope>
</reference>
<evidence type="ECO:0000313" key="2">
    <source>
        <dbReference type="EMBL" id="KAL2522196.1"/>
    </source>
</evidence>
<comment type="caution">
    <text evidence="2">The sequence shown here is derived from an EMBL/GenBank/DDBJ whole genome shotgun (WGS) entry which is preliminary data.</text>
</comment>
<feature type="region of interest" description="Disordered" evidence="1">
    <location>
        <begin position="1"/>
        <end position="36"/>
    </location>
</feature>
<sequence>MLTSPQRKKQSKHKKKYELQTSASTSEAAASDFNFMPTPGIIPADMYTTDGPEPNLQPAGMTNANLSELMNEVQTQSFSFDNMIDDLQQMQEDEQVRMNSKRAKKTRVVRG</sequence>
<name>A0ABD1UAZ7_9LAMI</name>
<keyword evidence="3" id="KW-1185">Reference proteome</keyword>
<evidence type="ECO:0000313" key="3">
    <source>
        <dbReference type="Proteomes" id="UP001604277"/>
    </source>
</evidence>
<accession>A0ABD1UAZ7</accession>
<evidence type="ECO:0000256" key="1">
    <source>
        <dbReference type="SAM" id="MobiDB-lite"/>
    </source>
</evidence>
<organism evidence="2 3">
    <name type="scientific">Forsythia ovata</name>
    <dbReference type="NCBI Taxonomy" id="205694"/>
    <lineage>
        <taxon>Eukaryota</taxon>
        <taxon>Viridiplantae</taxon>
        <taxon>Streptophyta</taxon>
        <taxon>Embryophyta</taxon>
        <taxon>Tracheophyta</taxon>
        <taxon>Spermatophyta</taxon>
        <taxon>Magnoliopsida</taxon>
        <taxon>eudicotyledons</taxon>
        <taxon>Gunneridae</taxon>
        <taxon>Pentapetalae</taxon>
        <taxon>asterids</taxon>
        <taxon>lamiids</taxon>
        <taxon>Lamiales</taxon>
        <taxon>Oleaceae</taxon>
        <taxon>Forsythieae</taxon>
        <taxon>Forsythia</taxon>
    </lineage>
</organism>
<dbReference type="Proteomes" id="UP001604277">
    <property type="component" value="Unassembled WGS sequence"/>
</dbReference>
<protein>
    <submittedName>
        <fullName evidence="2">Uncharacterized protein</fullName>
    </submittedName>
</protein>
<proteinExistence type="predicted"/>
<dbReference type="AlphaFoldDB" id="A0ABD1UAZ7"/>